<evidence type="ECO:0000313" key="6">
    <source>
        <dbReference type="Proteomes" id="UP000241890"/>
    </source>
</evidence>
<feature type="domain" description="RRM" evidence="4">
    <location>
        <begin position="187"/>
        <end position="265"/>
    </location>
</feature>
<dbReference type="OrthoDB" id="1749473at2759"/>
<protein>
    <submittedName>
        <fullName evidence="5">RNA-binding protein 42</fullName>
    </submittedName>
</protein>
<dbReference type="Proteomes" id="UP000241890">
    <property type="component" value="Unassembled WGS sequence"/>
</dbReference>
<evidence type="ECO:0000256" key="2">
    <source>
        <dbReference type="PROSITE-ProRule" id="PRU00176"/>
    </source>
</evidence>
<dbReference type="SUPFAM" id="SSF54928">
    <property type="entry name" value="RNA-binding domain, RBD"/>
    <property type="match status" value="1"/>
</dbReference>
<feature type="compositionally biased region" description="Low complexity" evidence="3">
    <location>
        <begin position="63"/>
        <end position="82"/>
    </location>
</feature>
<dbReference type="AlphaFoldDB" id="A0A2R5G8C1"/>
<evidence type="ECO:0000256" key="1">
    <source>
        <dbReference type="ARBA" id="ARBA00022884"/>
    </source>
</evidence>
<sequence length="290" mass="31860">MAENKGDEDIEDHLAAFEAEVAALDVDLEEGKEEVEGGDAKAEESTETNESLAKSEEQEDEAQAGVSHAQASSSSSSMPSSAETKKESSSSVAAFAQPQLNQAYLDALESRASNRHQRRMGSYSAEDDKEPSGSNSTSTSVGAQQGAGADGAGDTSESARGQKRALRVGAAGRFEDKTLEEWPENDFRLWVGQLGNDVNDGMLKSKFADYKSFNMARVIRNRKTRKSKGYGIVSFSDPMEMVRAMREQQSKYCGTRRMQIRRSRAEDRDLSTVQKKNKKRKQAMDRLGVF</sequence>
<feature type="region of interest" description="Disordered" evidence="3">
    <location>
        <begin position="25"/>
        <end position="94"/>
    </location>
</feature>
<dbReference type="InterPro" id="IPR000504">
    <property type="entry name" value="RRM_dom"/>
</dbReference>
<keyword evidence="6" id="KW-1185">Reference proteome</keyword>
<dbReference type="InterPro" id="IPR035979">
    <property type="entry name" value="RBD_domain_sf"/>
</dbReference>
<dbReference type="PROSITE" id="PS50102">
    <property type="entry name" value="RRM"/>
    <property type="match status" value="1"/>
</dbReference>
<evidence type="ECO:0000256" key="3">
    <source>
        <dbReference type="SAM" id="MobiDB-lite"/>
    </source>
</evidence>
<dbReference type="Pfam" id="PF00076">
    <property type="entry name" value="RRM_1"/>
    <property type="match status" value="1"/>
</dbReference>
<dbReference type="GO" id="GO:0003729">
    <property type="term" value="F:mRNA binding"/>
    <property type="evidence" value="ECO:0007669"/>
    <property type="project" value="InterPro"/>
</dbReference>
<dbReference type="InterPro" id="IPR012677">
    <property type="entry name" value="Nucleotide-bd_a/b_plait_sf"/>
</dbReference>
<dbReference type="SMART" id="SM00360">
    <property type="entry name" value="RRM"/>
    <property type="match status" value="1"/>
</dbReference>
<feature type="region of interest" description="Disordered" evidence="3">
    <location>
        <begin position="263"/>
        <end position="290"/>
    </location>
</feature>
<organism evidence="5 6">
    <name type="scientific">Hondaea fermentalgiana</name>
    <dbReference type="NCBI Taxonomy" id="2315210"/>
    <lineage>
        <taxon>Eukaryota</taxon>
        <taxon>Sar</taxon>
        <taxon>Stramenopiles</taxon>
        <taxon>Bigyra</taxon>
        <taxon>Labyrinthulomycetes</taxon>
        <taxon>Thraustochytrida</taxon>
        <taxon>Thraustochytriidae</taxon>
        <taxon>Hondaea</taxon>
    </lineage>
</organism>
<evidence type="ECO:0000313" key="5">
    <source>
        <dbReference type="EMBL" id="GBG24291.1"/>
    </source>
</evidence>
<dbReference type="Gene3D" id="3.30.70.330">
    <property type="match status" value="1"/>
</dbReference>
<dbReference type="PANTHER" id="PTHR47640:SF11">
    <property type="entry name" value="RNA-BINDING PROTEIN 42"/>
    <property type="match status" value="1"/>
</dbReference>
<feature type="region of interest" description="Disordered" evidence="3">
    <location>
        <begin position="106"/>
        <end position="165"/>
    </location>
</feature>
<accession>A0A2R5G8C1</accession>
<proteinExistence type="predicted"/>
<dbReference type="InParanoid" id="A0A2R5G8C1"/>
<reference evidence="5 6" key="1">
    <citation type="submission" date="2017-12" db="EMBL/GenBank/DDBJ databases">
        <title>Sequencing, de novo assembly and annotation of complete genome of a new Thraustochytrid species, strain FCC1311.</title>
        <authorList>
            <person name="Sedici K."/>
            <person name="Godart F."/>
            <person name="Aiese Cigliano R."/>
            <person name="Sanseverino W."/>
            <person name="Barakat M."/>
            <person name="Ortet P."/>
            <person name="Marechal E."/>
            <person name="Cagnac O."/>
            <person name="Amato A."/>
        </authorList>
    </citation>
    <scope>NUCLEOTIDE SEQUENCE [LARGE SCALE GENOMIC DNA]</scope>
</reference>
<feature type="compositionally biased region" description="Polar residues" evidence="3">
    <location>
        <begin position="132"/>
        <end position="141"/>
    </location>
</feature>
<name>A0A2R5G8C1_9STRA</name>
<comment type="caution">
    <text evidence="5">The sequence shown here is derived from an EMBL/GenBank/DDBJ whole genome shotgun (WGS) entry which is preliminary data.</text>
</comment>
<dbReference type="InterPro" id="IPR050825">
    <property type="entry name" value="RBM42_RBP45_47-like"/>
</dbReference>
<keyword evidence="1 2" id="KW-0694">RNA-binding</keyword>
<dbReference type="EMBL" id="BEYU01000005">
    <property type="protein sequence ID" value="GBG24291.1"/>
    <property type="molecule type" value="Genomic_DNA"/>
</dbReference>
<evidence type="ECO:0000259" key="4">
    <source>
        <dbReference type="PROSITE" id="PS50102"/>
    </source>
</evidence>
<feature type="compositionally biased region" description="Basic and acidic residues" evidence="3">
    <location>
        <begin position="34"/>
        <end position="44"/>
    </location>
</feature>
<dbReference type="PANTHER" id="PTHR47640">
    <property type="entry name" value="TRNA SELENOCYSTEINE 1-ASSOCIATED PROTEIN 1-RELATED-RELATED"/>
    <property type="match status" value="1"/>
</dbReference>
<gene>
    <name evidence="5" type="ORF">FCC1311_005092</name>
</gene>